<evidence type="ECO:0000313" key="8">
    <source>
        <dbReference type="Proteomes" id="UP000695562"/>
    </source>
</evidence>
<evidence type="ECO:0008006" key="9">
    <source>
        <dbReference type="Google" id="ProtNLM"/>
    </source>
</evidence>
<accession>A0A8J4V3K7</accession>
<dbReference type="InterPro" id="IPR000462">
    <property type="entry name" value="CDP-OH_P_trans"/>
</dbReference>
<evidence type="ECO:0000256" key="4">
    <source>
        <dbReference type="ARBA" id="ARBA00023136"/>
    </source>
</evidence>
<keyword evidence="4 6" id="KW-0472">Membrane</keyword>
<keyword evidence="6" id="KW-1133">Transmembrane helix</keyword>
<dbReference type="AlphaFoldDB" id="A0A8J4V3K7"/>
<dbReference type="PROSITE" id="PS00379">
    <property type="entry name" value="CDP_ALCOHOL_P_TRANSF"/>
    <property type="match status" value="1"/>
</dbReference>
<organism evidence="7 8">
    <name type="scientific">Polysphondylium violaceum</name>
    <dbReference type="NCBI Taxonomy" id="133409"/>
    <lineage>
        <taxon>Eukaryota</taxon>
        <taxon>Amoebozoa</taxon>
        <taxon>Evosea</taxon>
        <taxon>Eumycetozoa</taxon>
        <taxon>Dictyostelia</taxon>
        <taxon>Dictyosteliales</taxon>
        <taxon>Dictyosteliaceae</taxon>
        <taxon>Polysphondylium</taxon>
    </lineage>
</organism>
<feature type="transmembrane region" description="Helical" evidence="6">
    <location>
        <begin position="49"/>
        <end position="71"/>
    </location>
</feature>
<dbReference type="OrthoDB" id="196717at2759"/>
<dbReference type="PANTHER" id="PTHR10414">
    <property type="entry name" value="ETHANOLAMINEPHOSPHOTRANSFERASE"/>
    <property type="match status" value="1"/>
</dbReference>
<feature type="transmembrane region" description="Helical" evidence="6">
    <location>
        <begin position="216"/>
        <end position="235"/>
    </location>
</feature>
<feature type="transmembrane region" description="Helical" evidence="6">
    <location>
        <begin position="173"/>
        <end position="196"/>
    </location>
</feature>
<gene>
    <name evidence="7" type="ORF">CYY_008794</name>
</gene>
<comment type="caution">
    <text evidence="7">The sequence shown here is derived from an EMBL/GenBank/DDBJ whole genome shotgun (WGS) entry which is preliminary data.</text>
</comment>
<comment type="similarity">
    <text evidence="2 5">Belongs to the CDP-alcohol phosphatidyltransferase class-I family.</text>
</comment>
<evidence type="ECO:0000256" key="5">
    <source>
        <dbReference type="RuleBase" id="RU003750"/>
    </source>
</evidence>
<protein>
    <recommendedName>
        <fullName evidence="9">CDP-alcohol phosphatidyltransferase</fullName>
    </recommendedName>
</protein>
<dbReference type="GO" id="GO:0008654">
    <property type="term" value="P:phospholipid biosynthetic process"/>
    <property type="evidence" value="ECO:0007669"/>
    <property type="project" value="InterPro"/>
</dbReference>
<dbReference type="InterPro" id="IPR043130">
    <property type="entry name" value="CDP-OH_PTrfase_TM_dom"/>
</dbReference>
<evidence type="ECO:0000256" key="3">
    <source>
        <dbReference type="ARBA" id="ARBA00022679"/>
    </source>
</evidence>
<evidence type="ECO:0000313" key="7">
    <source>
        <dbReference type="EMBL" id="KAF2069884.1"/>
    </source>
</evidence>
<dbReference type="InterPro" id="IPR014472">
    <property type="entry name" value="CHOPT"/>
</dbReference>
<evidence type="ECO:0000256" key="6">
    <source>
        <dbReference type="SAM" id="Phobius"/>
    </source>
</evidence>
<name>A0A8J4V3K7_9MYCE</name>
<evidence type="ECO:0000256" key="1">
    <source>
        <dbReference type="ARBA" id="ARBA00004370"/>
    </source>
</evidence>
<dbReference type="PANTHER" id="PTHR10414:SF30">
    <property type="entry name" value="CDP-ALCOHOL PHOSPHATIDYLTRANSFERASE"/>
    <property type="match status" value="1"/>
</dbReference>
<comment type="subcellular location">
    <subcellularLocation>
        <location evidence="1">Membrane</location>
    </subcellularLocation>
</comment>
<dbReference type="GO" id="GO:0016020">
    <property type="term" value="C:membrane"/>
    <property type="evidence" value="ECO:0007669"/>
    <property type="project" value="UniProtKB-SubCell"/>
</dbReference>
<evidence type="ECO:0000256" key="2">
    <source>
        <dbReference type="ARBA" id="ARBA00010441"/>
    </source>
</evidence>
<dbReference type="PIRSF" id="PIRSF015665">
    <property type="entry name" value="CHOPT"/>
    <property type="match status" value="1"/>
</dbReference>
<keyword evidence="3 5" id="KW-0808">Transferase</keyword>
<dbReference type="Pfam" id="PF01066">
    <property type="entry name" value="CDP-OH_P_transf"/>
    <property type="match status" value="1"/>
</dbReference>
<feature type="transmembrane region" description="Helical" evidence="6">
    <location>
        <begin position="305"/>
        <end position="324"/>
    </location>
</feature>
<sequence length="371" mass="42824">MDIIFRPYVSKRAKENIKNYKYSCSDNSISNMIMQPFWNWSVNFLPMSLAPNSVTSIGLLSIIISYLVTLYYMPEMKGTPPTWLYYFNIFSIFFYQTMDALDGKQARRTQSSSGLGELFDHGCDAIITFFVVQTFQCSLQIGINEYSLFSILAIMFAFYTAQWEQYHTDVMTFGVIGVVETHFVMIIGHLITAIVGPHFWLETISISKYITLQYNHIVIIGMFIGSLSMFSQNAISVFKKCGKEKALSCLQDLIPVVVLIAICFIWNQKSGILYSSPHLFMSTFGYLMAFITGRLILARICGDRLFLFQNIMLPLALVFINFYWNLFDEVIFLKYYFIFVLITYLHFCYVIITTLSKVLGIKPFKVRPKSQ</sequence>
<keyword evidence="8" id="KW-1185">Reference proteome</keyword>
<dbReference type="Gene3D" id="1.20.120.1760">
    <property type="match status" value="1"/>
</dbReference>
<feature type="transmembrane region" description="Helical" evidence="6">
    <location>
        <begin position="279"/>
        <end position="298"/>
    </location>
</feature>
<dbReference type="EMBL" id="AJWJ01000579">
    <property type="protein sequence ID" value="KAF2069884.1"/>
    <property type="molecule type" value="Genomic_DNA"/>
</dbReference>
<dbReference type="GO" id="GO:0016780">
    <property type="term" value="F:phosphotransferase activity, for other substituted phosphate groups"/>
    <property type="evidence" value="ECO:0007669"/>
    <property type="project" value="InterPro"/>
</dbReference>
<keyword evidence="6" id="KW-0812">Transmembrane</keyword>
<feature type="transmembrane region" description="Helical" evidence="6">
    <location>
        <begin position="83"/>
        <end position="98"/>
    </location>
</feature>
<reference evidence="7" key="1">
    <citation type="submission" date="2020-01" db="EMBL/GenBank/DDBJ databases">
        <title>Development of genomics and gene disruption for Polysphondylium violaceum indicates a role for the polyketide synthase stlB in stalk morphogenesis.</title>
        <authorList>
            <person name="Narita B."/>
            <person name="Kawabe Y."/>
            <person name="Kin K."/>
            <person name="Saito T."/>
            <person name="Gibbs R."/>
            <person name="Kuspa A."/>
            <person name="Muzny D."/>
            <person name="Queller D."/>
            <person name="Richards S."/>
            <person name="Strassman J."/>
            <person name="Sucgang R."/>
            <person name="Worley K."/>
            <person name="Schaap P."/>
        </authorList>
    </citation>
    <scope>NUCLEOTIDE SEQUENCE</scope>
    <source>
        <strain evidence="7">QSvi11</strain>
    </source>
</reference>
<dbReference type="InterPro" id="IPR048254">
    <property type="entry name" value="CDP_ALCOHOL_P_TRANSF_CS"/>
</dbReference>
<dbReference type="Proteomes" id="UP000695562">
    <property type="component" value="Unassembled WGS sequence"/>
</dbReference>
<proteinExistence type="inferred from homology"/>
<feature type="transmembrane region" description="Helical" evidence="6">
    <location>
        <begin position="336"/>
        <end position="359"/>
    </location>
</feature>
<feature type="transmembrane region" description="Helical" evidence="6">
    <location>
        <begin position="247"/>
        <end position="267"/>
    </location>
</feature>
<feature type="transmembrane region" description="Helical" evidence="6">
    <location>
        <begin position="143"/>
        <end position="161"/>
    </location>
</feature>